<dbReference type="RefSeq" id="XP_003736506.3">
    <property type="nucleotide sequence ID" value="XM_003736458.3"/>
</dbReference>
<dbReference type="Proteomes" id="UP000001819">
    <property type="component" value="Chromosome 2"/>
</dbReference>
<reference evidence="4" key="2">
    <citation type="submission" date="2025-08" db="UniProtKB">
        <authorList>
            <consortium name="RefSeq"/>
        </authorList>
    </citation>
    <scope>IDENTIFICATION</scope>
    <source>
        <strain evidence="4">MV-25-SWS-2005</strain>
        <tissue evidence="4">Whole body</tissue>
    </source>
</reference>
<dbReference type="InParanoid" id="A0A6I8V5I5"/>
<feature type="signal peptide" evidence="1">
    <location>
        <begin position="1"/>
        <end position="22"/>
    </location>
</feature>
<dbReference type="InterPro" id="IPR050111">
    <property type="entry name" value="C-type_lectin/snaclec_domain"/>
</dbReference>
<keyword evidence="3" id="KW-1185">Reference proteome</keyword>
<evidence type="ECO:0000259" key="2">
    <source>
        <dbReference type="PROSITE" id="PS50041"/>
    </source>
</evidence>
<dbReference type="InterPro" id="IPR001304">
    <property type="entry name" value="C-type_lectin-like"/>
</dbReference>
<evidence type="ECO:0000256" key="1">
    <source>
        <dbReference type="SAM" id="SignalP"/>
    </source>
</evidence>
<dbReference type="SMART" id="SM00034">
    <property type="entry name" value="CLECT"/>
    <property type="match status" value="1"/>
</dbReference>
<dbReference type="InterPro" id="IPR016187">
    <property type="entry name" value="CTDL_fold"/>
</dbReference>
<dbReference type="AlphaFoldDB" id="A0A6I8V5I5"/>
<sequence length="162" mass="18292">MFKSDVFLSIACLIIISSTVNSNDELVWVRNKKFFISPIKKNFYVARDLCKQNNADLATIESKDELVAISSRLLQEGYRSEANDLFWLAYFDVGRPAGKFYSIATGLPLNTTGWAAGQPDNAGGNEHCAHIWLRFGKYGMNDNNCNVELRAICEQKIRRTIC</sequence>
<protein>
    <submittedName>
        <fullName evidence="4">C-type lectin 37Db-like</fullName>
    </submittedName>
</protein>
<organism evidence="3 4">
    <name type="scientific">Drosophila pseudoobscura pseudoobscura</name>
    <name type="common">Fruit fly</name>
    <dbReference type="NCBI Taxonomy" id="46245"/>
    <lineage>
        <taxon>Eukaryota</taxon>
        <taxon>Metazoa</taxon>
        <taxon>Ecdysozoa</taxon>
        <taxon>Arthropoda</taxon>
        <taxon>Hexapoda</taxon>
        <taxon>Insecta</taxon>
        <taxon>Pterygota</taxon>
        <taxon>Neoptera</taxon>
        <taxon>Endopterygota</taxon>
        <taxon>Diptera</taxon>
        <taxon>Brachycera</taxon>
        <taxon>Muscomorpha</taxon>
        <taxon>Ephydroidea</taxon>
        <taxon>Drosophilidae</taxon>
        <taxon>Drosophila</taxon>
        <taxon>Sophophora</taxon>
    </lineage>
</organism>
<accession>A0A6I8V5I5</accession>
<name>A0A6I8V5I5_DROPS</name>
<dbReference type="InterPro" id="IPR016186">
    <property type="entry name" value="C-type_lectin-like/link_sf"/>
</dbReference>
<gene>
    <name evidence="4" type="primary">LOC13036345</name>
</gene>
<dbReference type="PANTHER" id="PTHR22803">
    <property type="entry name" value="MANNOSE, PHOSPHOLIPASE, LECTIN RECEPTOR RELATED"/>
    <property type="match status" value="1"/>
</dbReference>
<proteinExistence type="predicted"/>
<dbReference type="SUPFAM" id="SSF56436">
    <property type="entry name" value="C-type lectin-like"/>
    <property type="match status" value="1"/>
</dbReference>
<feature type="domain" description="C-type lectin" evidence="2">
    <location>
        <begin position="29"/>
        <end position="154"/>
    </location>
</feature>
<dbReference type="Gene3D" id="3.10.100.10">
    <property type="entry name" value="Mannose-Binding Protein A, subunit A"/>
    <property type="match status" value="1"/>
</dbReference>
<keyword evidence="1" id="KW-0732">Signal</keyword>
<dbReference type="Pfam" id="PF00059">
    <property type="entry name" value="Lectin_C"/>
    <property type="match status" value="1"/>
</dbReference>
<dbReference type="CDD" id="cd00037">
    <property type="entry name" value="CLECT"/>
    <property type="match status" value="1"/>
</dbReference>
<evidence type="ECO:0000313" key="3">
    <source>
        <dbReference type="Proteomes" id="UP000001819"/>
    </source>
</evidence>
<dbReference type="PROSITE" id="PS50041">
    <property type="entry name" value="C_TYPE_LECTIN_2"/>
    <property type="match status" value="1"/>
</dbReference>
<dbReference type="KEGG" id="dpo:13036345"/>
<feature type="chain" id="PRO_5026048164" evidence="1">
    <location>
        <begin position="23"/>
        <end position="162"/>
    </location>
</feature>
<reference evidence="3" key="1">
    <citation type="submission" date="2024-06" db="UniProtKB">
        <authorList>
            <consortium name="RefSeq"/>
        </authorList>
    </citation>
    <scope>NUCLEOTIDE SEQUENCE [LARGE SCALE GENOMIC DNA]</scope>
    <source>
        <strain evidence="3">MV2-25</strain>
    </source>
</reference>
<evidence type="ECO:0000313" key="4">
    <source>
        <dbReference type="RefSeq" id="XP_003736506.3"/>
    </source>
</evidence>